<keyword evidence="19" id="KW-1185">Reference proteome</keyword>
<dbReference type="EMBL" id="JAHWDQ010000002">
    <property type="protein sequence ID" value="MBW2940977.1"/>
    <property type="molecule type" value="Genomic_DNA"/>
</dbReference>
<dbReference type="InterPro" id="IPR036922">
    <property type="entry name" value="Rieske_2Fe-2S_sf"/>
</dbReference>
<accession>A0ABS6VRN0</accession>
<keyword evidence="6" id="KW-0479">Metal-binding</keyword>
<dbReference type="RefSeq" id="WP_219043238.1">
    <property type="nucleotide sequence ID" value="NZ_JAHWDQ010000002.1"/>
</dbReference>
<keyword evidence="5" id="KW-0001">2Fe-2S</keyword>
<dbReference type="InterPro" id="IPR045605">
    <property type="entry name" value="KshA-like_C"/>
</dbReference>
<dbReference type="EC" id="1.14.19.21" evidence="14"/>
<evidence type="ECO:0000256" key="5">
    <source>
        <dbReference type="ARBA" id="ARBA00022714"/>
    </source>
</evidence>
<dbReference type="SUPFAM" id="SSF50022">
    <property type="entry name" value="ISP domain"/>
    <property type="match status" value="1"/>
</dbReference>
<evidence type="ECO:0000256" key="4">
    <source>
        <dbReference type="ARBA" id="ARBA00022692"/>
    </source>
</evidence>
<evidence type="ECO:0000256" key="6">
    <source>
        <dbReference type="ARBA" id="ARBA00022723"/>
    </source>
</evidence>
<keyword evidence="11" id="KW-0472">Membrane</keyword>
<dbReference type="PANTHER" id="PTHR21266:SF32">
    <property type="entry name" value="CHOLESTEROL 7-DESATURASE NVD"/>
    <property type="match status" value="1"/>
</dbReference>
<evidence type="ECO:0000256" key="15">
    <source>
        <dbReference type="ARBA" id="ARBA00047853"/>
    </source>
</evidence>
<comment type="cofactor">
    <cofactor evidence="1">
        <name>Fe cation</name>
        <dbReference type="ChEBI" id="CHEBI:24875"/>
    </cofactor>
</comment>
<dbReference type="PANTHER" id="PTHR21266">
    <property type="entry name" value="IRON-SULFUR DOMAIN CONTAINING PROTEIN"/>
    <property type="match status" value="1"/>
</dbReference>
<evidence type="ECO:0000256" key="2">
    <source>
        <dbReference type="ARBA" id="ARBA00004370"/>
    </source>
</evidence>
<evidence type="ECO:0000256" key="14">
    <source>
        <dbReference type="ARBA" id="ARBA00026095"/>
    </source>
</evidence>
<evidence type="ECO:0000256" key="10">
    <source>
        <dbReference type="ARBA" id="ARBA00023014"/>
    </source>
</evidence>
<evidence type="ECO:0000256" key="7">
    <source>
        <dbReference type="ARBA" id="ARBA00022989"/>
    </source>
</evidence>
<comment type="pathway">
    <text evidence="12">Steroid hormone biosynthesis; dafachronic acid biosynthesis.</text>
</comment>
<evidence type="ECO:0000256" key="11">
    <source>
        <dbReference type="ARBA" id="ARBA00023136"/>
    </source>
</evidence>
<evidence type="ECO:0000256" key="1">
    <source>
        <dbReference type="ARBA" id="ARBA00001962"/>
    </source>
</evidence>
<keyword evidence="4" id="KW-0812">Transmembrane</keyword>
<keyword evidence="7" id="KW-1133">Transmembrane helix</keyword>
<evidence type="ECO:0000256" key="12">
    <source>
        <dbReference type="ARBA" id="ARBA00025712"/>
    </source>
</evidence>
<dbReference type="Gene3D" id="2.102.10.10">
    <property type="entry name" value="Rieske [2Fe-2S] iron-sulphur domain"/>
    <property type="match status" value="1"/>
</dbReference>
<dbReference type="Pfam" id="PF00355">
    <property type="entry name" value="Rieske"/>
    <property type="match status" value="1"/>
</dbReference>
<comment type="pathway">
    <text evidence="3">Hormone biosynthesis.</text>
</comment>
<keyword evidence="9" id="KW-0408">Iron</keyword>
<dbReference type="CDD" id="cd03469">
    <property type="entry name" value="Rieske_RO_Alpha_N"/>
    <property type="match status" value="1"/>
</dbReference>
<evidence type="ECO:0000256" key="3">
    <source>
        <dbReference type="ARBA" id="ARBA00004972"/>
    </source>
</evidence>
<dbReference type="Proteomes" id="UP001166291">
    <property type="component" value="Unassembled WGS sequence"/>
</dbReference>
<comment type="subcellular location">
    <subcellularLocation>
        <location evidence="2">Membrane</location>
    </subcellularLocation>
</comment>
<proteinExistence type="inferred from homology"/>
<evidence type="ECO:0000256" key="9">
    <source>
        <dbReference type="ARBA" id="ARBA00023004"/>
    </source>
</evidence>
<feature type="domain" description="Rieske" evidence="17">
    <location>
        <begin position="19"/>
        <end position="135"/>
    </location>
</feature>
<dbReference type="SUPFAM" id="SSF55961">
    <property type="entry name" value="Bet v1-like"/>
    <property type="match status" value="1"/>
</dbReference>
<sequence length="337" mass="37795">MTTDTNAMKRYPMPMPFGWFAVSYSDELAPSQSRAVHYFGQELVLFRTEAGKAVLMEAYCPHLGAHLGHGIHERSGTGGGRIEGNNIVCPFHSWKFSPEGECVEVPYAKNMPPKVAGKKCLKSFPIRETNQVIWAWYHPDGVAPLWEVISHDEANSDDWSPQDRYEWIIHTHPQEMAENAADPAHFKYVHGTASFPEWETTYDGYFVRGLQVANMPTPRGEVKGSIRTGSAGPGQGFTKFEGIADTFLLGLTTPIDEHKVQVRFAFIQPKINGEVKKGGVNAAIIANIVGQLEEDKPIWEHKIYRPLPILCDGDGPIAKFRKWYSQFYAEGFDPRAL</sequence>
<comment type="caution">
    <text evidence="18">The sequence shown here is derived from an EMBL/GenBank/DDBJ whole genome shotgun (WGS) entry which is preliminary data.</text>
</comment>
<dbReference type="Pfam" id="PF19298">
    <property type="entry name" value="KshA_C"/>
    <property type="match status" value="1"/>
</dbReference>
<evidence type="ECO:0000256" key="16">
    <source>
        <dbReference type="ARBA" id="ARBA00049548"/>
    </source>
</evidence>
<keyword evidence="10" id="KW-0411">Iron-sulfur</keyword>
<dbReference type="InterPro" id="IPR017941">
    <property type="entry name" value="Rieske_2Fe-2S"/>
</dbReference>
<dbReference type="InterPro" id="IPR050584">
    <property type="entry name" value="Cholesterol_7-desaturase"/>
</dbReference>
<comment type="catalytic activity">
    <reaction evidence="15">
        <text>cholesterol + NADH + O2 + H(+) = 7-dehydrocholesterol + NAD(+) + 2 H2O</text>
        <dbReference type="Rhea" id="RHEA:51644"/>
        <dbReference type="ChEBI" id="CHEBI:15377"/>
        <dbReference type="ChEBI" id="CHEBI:15378"/>
        <dbReference type="ChEBI" id="CHEBI:15379"/>
        <dbReference type="ChEBI" id="CHEBI:16113"/>
        <dbReference type="ChEBI" id="CHEBI:17759"/>
        <dbReference type="ChEBI" id="CHEBI:57540"/>
        <dbReference type="ChEBI" id="CHEBI:57945"/>
        <dbReference type="EC" id="1.14.19.21"/>
    </reaction>
    <physiologicalReaction direction="left-to-right" evidence="15">
        <dbReference type="Rhea" id="RHEA:51645"/>
    </physiologicalReaction>
</comment>
<comment type="similarity">
    <text evidence="13">Belongs to the cholesterol 7-desaturase family.</text>
</comment>
<evidence type="ECO:0000313" key="18">
    <source>
        <dbReference type="EMBL" id="MBW2940977.1"/>
    </source>
</evidence>
<keyword evidence="8" id="KW-0560">Oxidoreductase</keyword>
<evidence type="ECO:0000256" key="13">
    <source>
        <dbReference type="ARBA" id="ARBA00025729"/>
    </source>
</evidence>
<organism evidence="18 19">
    <name type="scientific">Zhongshania aquimaris</name>
    <dbReference type="NCBI Taxonomy" id="2857107"/>
    <lineage>
        <taxon>Bacteria</taxon>
        <taxon>Pseudomonadati</taxon>
        <taxon>Pseudomonadota</taxon>
        <taxon>Gammaproteobacteria</taxon>
        <taxon>Cellvibrionales</taxon>
        <taxon>Spongiibacteraceae</taxon>
        <taxon>Zhongshania</taxon>
    </lineage>
</organism>
<comment type="catalytic activity">
    <reaction evidence="16">
        <text>cholesterol + NADPH + O2 + H(+) = 7-dehydrocholesterol + NADP(+) + 2 H2O</text>
        <dbReference type="Rhea" id="RHEA:45024"/>
        <dbReference type="ChEBI" id="CHEBI:15377"/>
        <dbReference type="ChEBI" id="CHEBI:15378"/>
        <dbReference type="ChEBI" id="CHEBI:15379"/>
        <dbReference type="ChEBI" id="CHEBI:16113"/>
        <dbReference type="ChEBI" id="CHEBI:17759"/>
        <dbReference type="ChEBI" id="CHEBI:57783"/>
        <dbReference type="ChEBI" id="CHEBI:58349"/>
        <dbReference type="EC" id="1.14.19.21"/>
    </reaction>
    <physiologicalReaction direction="left-to-right" evidence="16">
        <dbReference type="Rhea" id="RHEA:45025"/>
    </physiologicalReaction>
</comment>
<evidence type="ECO:0000313" key="19">
    <source>
        <dbReference type="Proteomes" id="UP001166291"/>
    </source>
</evidence>
<dbReference type="PROSITE" id="PS51296">
    <property type="entry name" value="RIESKE"/>
    <property type="match status" value="1"/>
</dbReference>
<name>A0ABS6VRN0_9GAMM</name>
<gene>
    <name evidence="18" type="ORF">KXJ70_09330</name>
</gene>
<evidence type="ECO:0000259" key="17">
    <source>
        <dbReference type="PROSITE" id="PS51296"/>
    </source>
</evidence>
<reference evidence="18" key="1">
    <citation type="submission" date="2021-07" db="EMBL/GenBank/DDBJ databases">
        <title>Zhongshania sp. CAU 1632 isolated from seawater.</title>
        <authorList>
            <person name="Kim W."/>
        </authorList>
    </citation>
    <scope>NUCLEOTIDE SEQUENCE</scope>
    <source>
        <strain evidence="18">CAU 1632</strain>
    </source>
</reference>
<protein>
    <recommendedName>
        <fullName evidence="14">cholesterol 7-desaturase</fullName>
        <ecNumber evidence="14">1.14.19.21</ecNumber>
    </recommendedName>
</protein>
<evidence type="ECO:0000256" key="8">
    <source>
        <dbReference type="ARBA" id="ARBA00023002"/>
    </source>
</evidence>
<dbReference type="Gene3D" id="3.90.380.10">
    <property type="entry name" value="Naphthalene 1,2-dioxygenase Alpha Subunit, Chain A, domain 1"/>
    <property type="match status" value="1"/>
</dbReference>